<feature type="binding site" evidence="18">
    <location>
        <position position="58"/>
    </location>
    <ligand>
        <name>GTP</name>
        <dbReference type="ChEBI" id="CHEBI:37565"/>
    </ligand>
</feature>
<dbReference type="GO" id="GO:0005789">
    <property type="term" value="C:endoplasmic reticulum membrane"/>
    <property type="evidence" value="ECO:0007669"/>
    <property type="project" value="UniProtKB-SubCell"/>
</dbReference>
<dbReference type="PANTHER" id="PTHR45684">
    <property type="entry name" value="RE74312P"/>
    <property type="match status" value="1"/>
</dbReference>
<dbReference type="PROSITE" id="PS51422">
    <property type="entry name" value="SAR1"/>
    <property type="match status" value="1"/>
</dbReference>
<evidence type="ECO:0000256" key="21">
    <source>
        <dbReference type="RuleBase" id="RU003926"/>
    </source>
</evidence>
<feature type="binding site" evidence="18">
    <location>
        <position position="59"/>
    </location>
    <ligand>
        <name>GTP</name>
        <dbReference type="ChEBI" id="CHEBI:37565"/>
    </ligand>
</feature>
<dbReference type="InterPro" id="IPR006689">
    <property type="entry name" value="Small_GTPase_ARF/SAR"/>
</dbReference>
<dbReference type="SUPFAM" id="SSF52540">
    <property type="entry name" value="P-loop containing nucleoside triphosphate hydrolases"/>
    <property type="match status" value="1"/>
</dbReference>
<evidence type="ECO:0000256" key="19">
    <source>
        <dbReference type="PIRSR" id="PIRSR606689-1"/>
    </source>
</evidence>
<dbReference type="GO" id="GO:0032580">
    <property type="term" value="C:Golgi cisterna membrane"/>
    <property type="evidence" value="ECO:0007669"/>
    <property type="project" value="UniProtKB-SubCell"/>
</dbReference>
<comment type="catalytic activity">
    <reaction evidence="16">
        <text>GTP + H2O = GDP + phosphate + H(+)</text>
        <dbReference type="Rhea" id="RHEA:19669"/>
        <dbReference type="ChEBI" id="CHEBI:15377"/>
        <dbReference type="ChEBI" id="CHEBI:15378"/>
        <dbReference type="ChEBI" id="CHEBI:37565"/>
        <dbReference type="ChEBI" id="CHEBI:43474"/>
        <dbReference type="ChEBI" id="CHEBI:58189"/>
        <dbReference type="EC" id="3.6.5.2"/>
    </reaction>
    <physiologicalReaction direction="left-to-right" evidence="16">
        <dbReference type="Rhea" id="RHEA:19670"/>
    </physiologicalReaction>
</comment>
<dbReference type="GO" id="GO:0003925">
    <property type="term" value="F:G protein activity"/>
    <property type="evidence" value="ECO:0007669"/>
    <property type="project" value="UniProtKB-EC"/>
</dbReference>
<dbReference type="GO" id="GO:0016192">
    <property type="term" value="P:vesicle-mediated transport"/>
    <property type="evidence" value="ECO:0007669"/>
    <property type="project" value="UniProtKB-KW"/>
</dbReference>
<dbReference type="EMBL" id="JANPWB010000011">
    <property type="protein sequence ID" value="KAJ1127482.1"/>
    <property type="molecule type" value="Genomic_DNA"/>
</dbReference>
<accession>A0AAV7PGP3</accession>
<evidence type="ECO:0000256" key="6">
    <source>
        <dbReference type="ARBA" id="ARBA00022741"/>
    </source>
</evidence>
<comment type="subcellular location">
    <subcellularLocation>
        <location evidence="1">Endoplasmic reticulum membrane</location>
        <topology evidence="1">Peripheral membrane protein</topology>
    </subcellularLocation>
    <subcellularLocation>
        <location evidence="15">Golgi apparatus</location>
        <location evidence="15">Golgi stack membrane</location>
        <topology evidence="15">Peripheral membrane protein</topology>
    </subcellularLocation>
    <subcellularLocation>
        <location evidence="2">Lysosome membrane</location>
    </subcellularLocation>
</comment>
<dbReference type="AlphaFoldDB" id="A0AAV7PGP3"/>
<comment type="similarity">
    <text evidence="3 21">Belongs to the small GTPase superfamily. SAR1 family.</text>
</comment>
<evidence type="ECO:0000256" key="10">
    <source>
        <dbReference type="ARBA" id="ARBA00022927"/>
    </source>
</evidence>
<feature type="binding site" evidence="18">
    <location>
        <position position="60"/>
    </location>
    <ligand>
        <name>GTP</name>
        <dbReference type="ChEBI" id="CHEBI:37565"/>
    </ligand>
</feature>
<feature type="binding site" evidence="18">
    <location>
        <position position="200"/>
    </location>
    <ligand>
        <name>GTP</name>
        <dbReference type="ChEBI" id="CHEBI:37565"/>
    </ligand>
</feature>
<keyword evidence="11 21" id="KW-0333">Golgi apparatus</keyword>
<feature type="binding site" evidence="19">
    <location>
        <position position="98"/>
    </location>
    <ligand>
        <name>GTP</name>
        <dbReference type="ChEBI" id="CHEBI:37565"/>
    </ligand>
</feature>
<evidence type="ECO:0000256" key="15">
    <source>
        <dbReference type="ARBA" id="ARBA00037843"/>
    </source>
</evidence>
<gene>
    <name evidence="22" type="ORF">NDU88_005881</name>
</gene>
<evidence type="ECO:0000256" key="2">
    <source>
        <dbReference type="ARBA" id="ARBA00004656"/>
    </source>
</evidence>
<feature type="binding site" evidence="19">
    <location>
        <begin position="52"/>
        <end position="59"/>
    </location>
    <ligand>
        <name>GTP</name>
        <dbReference type="ChEBI" id="CHEBI:37565"/>
    </ligand>
</feature>
<keyword evidence="12 19" id="KW-0342">GTP-binding</keyword>
<comment type="caution">
    <text evidence="22">The sequence shown here is derived from an EMBL/GenBank/DDBJ whole genome shotgun (WGS) entry which is preliminary data.</text>
</comment>
<proteinExistence type="inferred from homology"/>
<feature type="binding site" evidence="18">
    <location>
        <position position="155"/>
    </location>
    <ligand>
        <name>GTP</name>
        <dbReference type="ChEBI" id="CHEBI:37565"/>
    </ligand>
</feature>
<evidence type="ECO:0000256" key="8">
    <source>
        <dbReference type="ARBA" id="ARBA00022824"/>
    </source>
</evidence>
<evidence type="ECO:0000256" key="20">
    <source>
        <dbReference type="PIRSR" id="PIRSR606689-2"/>
    </source>
</evidence>
<evidence type="ECO:0000256" key="1">
    <source>
        <dbReference type="ARBA" id="ARBA00004406"/>
    </source>
</evidence>
<name>A0AAV7PGP3_PLEWA</name>
<keyword evidence="5 21" id="KW-0813">Transport</keyword>
<keyword evidence="7" id="KW-0378">Hydrolase</keyword>
<dbReference type="SMART" id="SM00178">
    <property type="entry name" value="SAR"/>
    <property type="match status" value="1"/>
</dbReference>
<dbReference type="Proteomes" id="UP001066276">
    <property type="component" value="Chromosome 7"/>
</dbReference>
<evidence type="ECO:0000256" key="4">
    <source>
        <dbReference type="ARBA" id="ARBA00011984"/>
    </source>
</evidence>
<feature type="binding site" evidence="18">
    <location>
        <position position="55"/>
    </location>
    <ligand>
        <name>GTP</name>
        <dbReference type="ChEBI" id="CHEBI:37565"/>
    </ligand>
</feature>
<dbReference type="EC" id="3.6.5.2" evidence="4"/>
<dbReference type="InterPro" id="IPR006687">
    <property type="entry name" value="Small_GTPase_SAR1"/>
</dbReference>
<feature type="binding site" evidence="20">
    <location>
        <position position="59"/>
    </location>
    <ligand>
        <name>Mg(2+)</name>
        <dbReference type="ChEBI" id="CHEBI:18420"/>
    </ligand>
</feature>
<evidence type="ECO:0000256" key="7">
    <source>
        <dbReference type="ARBA" id="ARBA00022801"/>
    </source>
</evidence>
<dbReference type="Gene3D" id="3.40.50.300">
    <property type="entry name" value="P-loop containing nucleotide triphosphate hydrolases"/>
    <property type="match status" value="1"/>
</dbReference>
<evidence type="ECO:0000313" key="23">
    <source>
        <dbReference type="Proteomes" id="UP001066276"/>
    </source>
</evidence>
<keyword evidence="8 21" id="KW-0256">Endoplasmic reticulum</keyword>
<keyword evidence="14" id="KW-0458">Lysosome</keyword>
<evidence type="ECO:0000256" key="14">
    <source>
        <dbReference type="ARBA" id="ARBA00023228"/>
    </source>
</evidence>
<evidence type="ECO:0000256" key="16">
    <source>
        <dbReference type="ARBA" id="ARBA00047660"/>
    </source>
</evidence>
<keyword evidence="9 21" id="KW-0931">ER-Golgi transport</keyword>
<evidence type="ECO:0000256" key="5">
    <source>
        <dbReference type="ARBA" id="ARBA00022448"/>
    </source>
</evidence>
<evidence type="ECO:0000313" key="22">
    <source>
        <dbReference type="EMBL" id="KAJ1127482.1"/>
    </source>
</evidence>
<sequence>MSLLRLSTKQTSRSPSISGKMSFIFNWIYSGFSSMLQFLGLYKKSGKLVFLGLDNAGKTTLLQMLRDDRMGQHVPTTHPTSEELTIAGMTFTTFDLGGHAQARRVWKNYLPAINGIVYLVDCIDHERLMESKQEMDALLTDETISNVPILILGNKIDKPEAISEERLRELFGLYGQTTGKGKVASKDLSSRPLEVFMCSVLKRQGYGEGFRWLSQYID</sequence>
<feature type="binding site" evidence="17">
    <location>
        <position position="54"/>
    </location>
    <ligand>
        <name>Mg(2+)</name>
        <dbReference type="ChEBI" id="CHEBI:18420"/>
    </ligand>
</feature>
<dbReference type="GO" id="GO:0046872">
    <property type="term" value="F:metal ion binding"/>
    <property type="evidence" value="ECO:0007669"/>
    <property type="project" value="UniProtKB-KW"/>
</dbReference>
<dbReference type="PROSITE" id="PS51417">
    <property type="entry name" value="ARF"/>
    <property type="match status" value="1"/>
</dbReference>
<keyword evidence="17" id="KW-0479">Metal-binding</keyword>
<feature type="binding site" evidence="18">
    <location>
        <position position="201"/>
    </location>
    <ligand>
        <name>GTP</name>
        <dbReference type="ChEBI" id="CHEBI:37565"/>
    </ligand>
</feature>
<dbReference type="GO" id="GO:0005765">
    <property type="term" value="C:lysosomal membrane"/>
    <property type="evidence" value="ECO:0007669"/>
    <property type="project" value="UniProtKB-SubCell"/>
</dbReference>
<evidence type="ECO:0000256" key="13">
    <source>
        <dbReference type="ARBA" id="ARBA00023136"/>
    </source>
</evidence>
<dbReference type="FunFam" id="3.40.50.300:FF:000161">
    <property type="entry name" value="Small COPII coat GTPase"/>
    <property type="match status" value="1"/>
</dbReference>
<dbReference type="NCBIfam" id="TIGR00231">
    <property type="entry name" value="small_GTP"/>
    <property type="match status" value="1"/>
</dbReference>
<dbReference type="InterPro" id="IPR027417">
    <property type="entry name" value="P-loop_NTPase"/>
</dbReference>
<evidence type="ECO:0000256" key="12">
    <source>
        <dbReference type="ARBA" id="ARBA00023134"/>
    </source>
</evidence>
<dbReference type="GO" id="GO:0006886">
    <property type="term" value="P:intracellular protein transport"/>
    <property type="evidence" value="ECO:0007669"/>
    <property type="project" value="InterPro"/>
</dbReference>
<dbReference type="InterPro" id="IPR005225">
    <property type="entry name" value="Small_GTP-bd"/>
</dbReference>
<keyword evidence="6 18" id="KW-0547">Nucleotide-binding</keyword>
<keyword evidence="13" id="KW-0472">Membrane</keyword>
<dbReference type="Pfam" id="PF00025">
    <property type="entry name" value="Arf"/>
    <property type="match status" value="1"/>
</dbReference>
<organism evidence="22 23">
    <name type="scientific">Pleurodeles waltl</name>
    <name type="common">Iberian ribbed newt</name>
    <dbReference type="NCBI Taxonomy" id="8319"/>
    <lineage>
        <taxon>Eukaryota</taxon>
        <taxon>Metazoa</taxon>
        <taxon>Chordata</taxon>
        <taxon>Craniata</taxon>
        <taxon>Vertebrata</taxon>
        <taxon>Euteleostomi</taxon>
        <taxon>Amphibia</taxon>
        <taxon>Batrachia</taxon>
        <taxon>Caudata</taxon>
        <taxon>Salamandroidea</taxon>
        <taxon>Salamandridae</taxon>
        <taxon>Pleurodelinae</taxon>
        <taxon>Pleurodeles</taxon>
    </lineage>
</organism>
<dbReference type="CDD" id="cd00879">
    <property type="entry name" value="Sar1"/>
    <property type="match status" value="1"/>
</dbReference>
<feature type="binding site" evidence="19">
    <location>
        <begin position="154"/>
        <end position="157"/>
    </location>
    <ligand>
        <name>GTP</name>
        <dbReference type="ChEBI" id="CHEBI:37565"/>
    </ligand>
</feature>
<evidence type="ECO:0000256" key="17">
    <source>
        <dbReference type="PIRSR" id="PIRSR606687-1"/>
    </source>
</evidence>
<keyword evidence="10 21" id="KW-0653">Protein transport</keyword>
<feature type="binding site" evidence="20">
    <location>
        <position position="76"/>
    </location>
    <ligand>
        <name>Mg(2+)</name>
        <dbReference type="ChEBI" id="CHEBI:18420"/>
    </ligand>
</feature>
<keyword evidence="23" id="KW-1185">Reference proteome</keyword>
<keyword evidence="17" id="KW-0460">Magnesium</keyword>
<evidence type="ECO:0000256" key="11">
    <source>
        <dbReference type="ARBA" id="ARBA00023034"/>
    </source>
</evidence>
<feature type="binding site" evidence="18">
    <location>
        <position position="157"/>
    </location>
    <ligand>
        <name>GTP</name>
        <dbReference type="ChEBI" id="CHEBI:37565"/>
    </ligand>
</feature>
<evidence type="ECO:0000256" key="9">
    <source>
        <dbReference type="ARBA" id="ARBA00022892"/>
    </source>
</evidence>
<evidence type="ECO:0000256" key="18">
    <source>
        <dbReference type="PIRSR" id="PIRSR606687-2"/>
    </source>
</evidence>
<evidence type="ECO:0000256" key="3">
    <source>
        <dbReference type="ARBA" id="ARBA00007507"/>
    </source>
</evidence>
<dbReference type="SMART" id="SM00177">
    <property type="entry name" value="ARF"/>
    <property type="match status" value="1"/>
</dbReference>
<feature type="binding site" evidence="18">
    <location>
        <position position="57"/>
    </location>
    <ligand>
        <name>GTP</name>
        <dbReference type="ChEBI" id="CHEBI:37565"/>
    </ligand>
</feature>
<dbReference type="PRINTS" id="PR00328">
    <property type="entry name" value="SAR1GTPBP"/>
</dbReference>
<feature type="binding site" evidence="18">
    <location>
        <position position="154"/>
    </location>
    <ligand>
        <name>GTP</name>
        <dbReference type="ChEBI" id="CHEBI:37565"/>
    </ligand>
</feature>
<reference evidence="22" key="1">
    <citation type="journal article" date="2022" name="bioRxiv">
        <title>Sequencing and chromosome-scale assembly of the giantPleurodeles waltlgenome.</title>
        <authorList>
            <person name="Brown T."/>
            <person name="Elewa A."/>
            <person name="Iarovenko S."/>
            <person name="Subramanian E."/>
            <person name="Araus A.J."/>
            <person name="Petzold A."/>
            <person name="Susuki M."/>
            <person name="Suzuki K.-i.T."/>
            <person name="Hayashi T."/>
            <person name="Toyoda A."/>
            <person name="Oliveira C."/>
            <person name="Osipova E."/>
            <person name="Leigh N.D."/>
            <person name="Simon A."/>
            <person name="Yun M.H."/>
        </authorList>
    </citation>
    <scope>NUCLEOTIDE SEQUENCE</scope>
    <source>
        <strain evidence="22">20211129_DDA</strain>
        <tissue evidence="22">Liver</tissue>
    </source>
</reference>
<protein>
    <recommendedName>
        <fullName evidence="4">small monomeric GTPase</fullName>
        <ecNumber evidence="4">3.6.5.2</ecNumber>
    </recommendedName>
</protein>
<dbReference type="GO" id="GO:0005525">
    <property type="term" value="F:GTP binding"/>
    <property type="evidence" value="ECO:0007669"/>
    <property type="project" value="UniProtKB-KW"/>
</dbReference>